<comment type="caution">
    <text evidence="14">The sequence shown here is derived from an EMBL/GenBank/DDBJ whole genome shotgun (WGS) entry which is preliminary data.</text>
</comment>
<evidence type="ECO:0000313" key="15">
    <source>
        <dbReference type="Proteomes" id="UP000645462"/>
    </source>
</evidence>
<feature type="domain" description="Ribosomal RNA methyltransferase FtsJ" evidence="13">
    <location>
        <begin position="58"/>
        <end position="241"/>
    </location>
</feature>
<evidence type="ECO:0000256" key="11">
    <source>
        <dbReference type="HAMAP-Rule" id="MF_01547"/>
    </source>
</evidence>
<keyword evidence="4 11" id="KW-0949">S-adenosyl-L-methionine</keyword>
<comment type="similarity">
    <text evidence="11">Belongs to the class I-like SAM-binding methyltransferase superfamily. RNA methyltransferase RlmE family.</text>
</comment>
<feature type="binding site" evidence="11">
    <location>
        <position position="158"/>
    </location>
    <ligand>
        <name>S-adenosyl-L-methionine</name>
        <dbReference type="ChEBI" id="CHEBI:59789"/>
    </ligand>
</feature>
<evidence type="ECO:0000313" key="14">
    <source>
        <dbReference type="EMBL" id="GGC02951.1"/>
    </source>
</evidence>
<dbReference type="InterPro" id="IPR050082">
    <property type="entry name" value="RNA_methyltr_RlmE"/>
</dbReference>
<dbReference type="InterPro" id="IPR029063">
    <property type="entry name" value="SAM-dependent_MTases_sf"/>
</dbReference>
<dbReference type="SUPFAM" id="SSF53335">
    <property type="entry name" value="S-adenosyl-L-methionine-dependent methyltransferases"/>
    <property type="match status" value="1"/>
</dbReference>
<feature type="binding site" evidence="11">
    <location>
        <position position="90"/>
    </location>
    <ligand>
        <name>S-adenosyl-L-methionine</name>
        <dbReference type="ChEBI" id="CHEBI:59789"/>
    </ligand>
</feature>
<keyword evidence="15" id="KW-1185">Reference proteome</keyword>
<comment type="subcellular location">
    <subcellularLocation>
        <location evidence="11">Cytoplasm</location>
    </subcellularLocation>
</comment>
<dbReference type="RefSeq" id="WP_188481827.1">
    <property type="nucleotide sequence ID" value="NZ_BMFC01000003.1"/>
</dbReference>
<dbReference type="PANTHER" id="PTHR10920">
    <property type="entry name" value="RIBOSOMAL RNA METHYLTRANSFERASE"/>
    <property type="match status" value="1"/>
</dbReference>
<dbReference type="GO" id="GO:0008168">
    <property type="term" value="F:methyltransferase activity"/>
    <property type="evidence" value="ECO:0007669"/>
    <property type="project" value="UniProtKB-KW"/>
</dbReference>
<dbReference type="HAMAP" id="MF_01547">
    <property type="entry name" value="RNA_methyltr_E"/>
    <property type="match status" value="1"/>
</dbReference>
<feature type="binding site" evidence="11">
    <location>
        <position position="134"/>
    </location>
    <ligand>
        <name>S-adenosyl-L-methionine</name>
        <dbReference type="ChEBI" id="CHEBI:59789"/>
    </ligand>
</feature>
<evidence type="ECO:0000256" key="3">
    <source>
        <dbReference type="ARBA" id="ARBA00022679"/>
    </source>
</evidence>
<feature type="active site" description="Proton acceptor" evidence="11">
    <location>
        <position position="198"/>
    </location>
</feature>
<keyword evidence="3 11" id="KW-0808">Transferase</keyword>
<evidence type="ECO:0000256" key="5">
    <source>
        <dbReference type="ARBA" id="ARBA00037569"/>
    </source>
</evidence>
<dbReference type="InterPro" id="IPR015507">
    <property type="entry name" value="rRNA-MeTfrase_E"/>
</dbReference>
<evidence type="ECO:0000256" key="12">
    <source>
        <dbReference type="SAM" id="MobiDB-lite"/>
    </source>
</evidence>
<evidence type="ECO:0000256" key="1">
    <source>
        <dbReference type="ARBA" id="ARBA00022552"/>
    </source>
</evidence>
<comment type="function">
    <text evidence="5 11">Specifically methylates the uridine in position 2552 of 23S rRNA at the 2'-O position of the ribose in the fully assembled 50S ribosomal subunit.</text>
</comment>
<accession>A0ABQ1KQ14</accession>
<evidence type="ECO:0000256" key="4">
    <source>
        <dbReference type="ARBA" id="ARBA00022691"/>
    </source>
</evidence>
<organism evidence="14 15">
    <name type="scientific">Marivita lacus</name>
    <dbReference type="NCBI Taxonomy" id="1323742"/>
    <lineage>
        <taxon>Bacteria</taxon>
        <taxon>Pseudomonadati</taxon>
        <taxon>Pseudomonadota</taxon>
        <taxon>Alphaproteobacteria</taxon>
        <taxon>Rhodobacterales</taxon>
        <taxon>Roseobacteraceae</taxon>
        <taxon>Marivita</taxon>
    </lineage>
</organism>
<name>A0ABQ1KQ14_9RHOB</name>
<dbReference type="Gene3D" id="3.40.50.150">
    <property type="entry name" value="Vaccinia Virus protein VP39"/>
    <property type="match status" value="1"/>
</dbReference>
<keyword evidence="1 11" id="KW-0698">rRNA processing</keyword>
<feature type="binding site" evidence="11">
    <location>
        <position position="118"/>
    </location>
    <ligand>
        <name>S-adenosyl-L-methionine</name>
        <dbReference type="ChEBI" id="CHEBI:59789"/>
    </ligand>
</feature>
<comment type="catalytic activity">
    <reaction evidence="10 11">
        <text>uridine(2552) in 23S rRNA + S-adenosyl-L-methionine = 2'-O-methyluridine(2552) in 23S rRNA + S-adenosyl-L-homocysteine + H(+)</text>
        <dbReference type="Rhea" id="RHEA:42720"/>
        <dbReference type="Rhea" id="RHEA-COMP:10202"/>
        <dbReference type="Rhea" id="RHEA-COMP:10203"/>
        <dbReference type="ChEBI" id="CHEBI:15378"/>
        <dbReference type="ChEBI" id="CHEBI:57856"/>
        <dbReference type="ChEBI" id="CHEBI:59789"/>
        <dbReference type="ChEBI" id="CHEBI:65315"/>
        <dbReference type="ChEBI" id="CHEBI:74478"/>
        <dbReference type="EC" id="2.1.1.166"/>
    </reaction>
</comment>
<dbReference type="Pfam" id="PF01728">
    <property type="entry name" value="FtsJ"/>
    <property type="match status" value="1"/>
</dbReference>
<feature type="binding site" evidence="11">
    <location>
        <position position="92"/>
    </location>
    <ligand>
        <name>S-adenosyl-L-methionine</name>
        <dbReference type="ChEBI" id="CHEBI:59789"/>
    </ligand>
</feature>
<dbReference type="PIRSF" id="PIRSF005461">
    <property type="entry name" value="23S_rRNA_mtase"/>
    <property type="match status" value="1"/>
</dbReference>
<dbReference type="PANTHER" id="PTHR10920:SF18">
    <property type="entry name" value="RRNA METHYLTRANSFERASE 2, MITOCHONDRIAL"/>
    <property type="match status" value="1"/>
</dbReference>
<feature type="region of interest" description="Disordered" evidence="12">
    <location>
        <begin position="1"/>
        <end position="31"/>
    </location>
</feature>
<evidence type="ECO:0000259" key="13">
    <source>
        <dbReference type="Pfam" id="PF01728"/>
    </source>
</evidence>
<keyword evidence="11" id="KW-0963">Cytoplasm</keyword>
<evidence type="ECO:0000256" key="9">
    <source>
        <dbReference type="ARBA" id="ARBA00042745"/>
    </source>
</evidence>
<evidence type="ECO:0000256" key="2">
    <source>
        <dbReference type="ARBA" id="ARBA00022603"/>
    </source>
</evidence>
<dbReference type="Proteomes" id="UP000645462">
    <property type="component" value="Unassembled WGS sequence"/>
</dbReference>
<proteinExistence type="inferred from homology"/>
<evidence type="ECO:0000256" key="6">
    <source>
        <dbReference type="ARBA" id="ARBA00038861"/>
    </source>
</evidence>
<evidence type="ECO:0000256" key="8">
    <source>
        <dbReference type="ARBA" id="ARBA00041995"/>
    </source>
</evidence>
<evidence type="ECO:0000256" key="10">
    <source>
        <dbReference type="ARBA" id="ARBA00048970"/>
    </source>
</evidence>
<protein>
    <recommendedName>
        <fullName evidence="7 11">Ribosomal RNA large subunit methyltransferase E</fullName>
        <ecNumber evidence="6 11">2.1.1.166</ecNumber>
    </recommendedName>
    <alternativeName>
        <fullName evidence="9 11">23S rRNA Um2552 methyltransferase</fullName>
    </alternativeName>
    <alternativeName>
        <fullName evidence="8 11">rRNA (uridine-2'-O-)-methyltransferase</fullName>
    </alternativeName>
</protein>
<dbReference type="InterPro" id="IPR002877">
    <property type="entry name" value="RNA_MeTrfase_FtsJ_dom"/>
</dbReference>
<reference evidence="15" key="1">
    <citation type="journal article" date="2019" name="Int. J. Syst. Evol. Microbiol.">
        <title>The Global Catalogue of Microorganisms (GCM) 10K type strain sequencing project: providing services to taxonomists for standard genome sequencing and annotation.</title>
        <authorList>
            <consortium name="The Broad Institute Genomics Platform"/>
            <consortium name="The Broad Institute Genome Sequencing Center for Infectious Disease"/>
            <person name="Wu L."/>
            <person name="Ma J."/>
        </authorList>
    </citation>
    <scope>NUCLEOTIDE SEQUENCE [LARGE SCALE GENOMIC DNA]</scope>
    <source>
        <strain evidence="15">CGMCC 1.12478</strain>
    </source>
</reference>
<gene>
    <name evidence="11 14" type="primary">rlmE</name>
    <name evidence="11" type="synonym">ftsJ</name>
    <name evidence="11" type="synonym">rrmJ</name>
    <name evidence="14" type="ORF">GCM10011363_19500</name>
</gene>
<sequence length="251" mass="27231">MAKTPTGKTPDGKNTSGRGQRDLKVKVKSARGRKLSSTRWLQRQLNDPYVKRAQAEGYRGRAAYKILELDERYRFLVPGARVVDLGCAPGGWCQVAVKRVNALGERHGKKIGTVLGIDLQVVEPIAGAEIHQLDFLDEGADDQVKAWLGGAADVVMSDMAASSSGHKQTDHMRIIHLCETAAQFAFDVLDEGGTFVAKVLAGGAEGELQKLLKRRFDKVVNVKPPASRSDSSEKFVVATGFRGALVEDSDD</sequence>
<dbReference type="EC" id="2.1.1.166" evidence="6 11"/>
<evidence type="ECO:0000256" key="7">
    <source>
        <dbReference type="ARBA" id="ARBA00041129"/>
    </source>
</evidence>
<keyword evidence="2 11" id="KW-0489">Methyltransferase</keyword>
<dbReference type="EMBL" id="BMFC01000003">
    <property type="protein sequence ID" value="GGC02951.1"/>
    <property type="molecule type" value="Genomic_DNA"/>
</dbReference>
<dbReference type="GO" id="GO:0032259">
    <property type="term" value="P:methylation"/>
    <property type="evidence" value="ECO:0007669"/>
    <property type="project" value="UniProtKB-KW"/>
</dbReference>